<dbReference type="EMBL" id="PNCM01000040">
    <property type="protein sequence ID" value="TMP78431.1"/>
    <property type="molecule type" value="Genomic_DNA"/>
</dbReference>
<dbReference type="GO" id="GO:0016747">
    <property type="term" value="F:acyltransferase activity, transferring groups other than amino-acyl groups"/>
    <property type="evidence" value="ECO:0007669"/>
    <property type="project" value="InterPro"/>
</dbReference>
<dbReference type="CDD" id="cd04301">
    <property type="entry name" value="NAT_SF"/>
    <property type="match status" value="1"/>
</dbReference>
<protein>
    <submittedName>
        <fullName evidence="2">GNAT family N-acetyltransferase</fullName>
    </submittedName>
</protein>
<dbReference type="PROSITE" id="PS51186">
    <property type="entry name" value="GNAT"/>
    <property type="match status" value="1"/>
</dbReference>
<gene>
    <name evidence="2" type="ORF">CWB73_16975</name>
</gene>
<dbReference type="InterPro" id="IPR016181">
    <property type="entry name" value="Acyl_CoA_acyltransferase"/>
</dbReference>
<name>A0A5S3YR68_9GAMM</name>
<reference evidence="2 3" key="1">
    <citation type="submission" date="2017-12" db="EMBL/GenBank/DDBJ databases">
        <authorList>
            <person name="Paulsen S."/>
            <person name="Gram L.K."/>
        </authorList>
    </citation>
    <scope>NUCLEOTIDE SEQUENCE [LARGE SCALE GENOMIC DNA]</scope>
    <source>
        <strain evidence="2 3">S1189</strain>
    </source>
</reference>
<dbReference type="RefSeq" id="WP_138568686.1">
    <property type="nucleotide sequence ID" value="NZ_PNCM01000040.1"/>
</dbReference>
<sequence length="152" mass="17159">MKLHTKYFSELDVITFFKIAKARVDIFVVEQNCAYPELDEVDQDDNTLHIYALDDEGQIAMYARCYPKGSDCIAIGRVIVSQGHRGKGYATLLMQECLAKCNAVWSDKNIELSAQTHLISFYASFGFEQTSDSYLEDGIPHTDMKLNKKASS</sequence>
<dbReference type="InterPro" id="IPR000182">
    <property type="entry name" value="GNAT_dom"/>
</dbReference>
<organism evidence="2 3">
    <name type="scientific">Pseudoalteromonas phenolica</name>
    <dbReference type="NCBI Taxonomy" id="161398"/>
    <lineage>
        <taxon>Bacteria</taxon>
        <taxon>Pseudomonadati</taxon>
        <taxon>Pseudomonadota</taxon>
        <taxon>Gammaproteobacteria</taxon>
        <taxon>Alteromonadales</taxon>
        <taxon>Pseudoalteromonadaceae</taxon>
        <taxon>Pseudoalteromonas</taxon>
    </lineage>
</organism>
<dbReference type="SUPFAM" id="SSF55729">
    <property type="entry name" value="Acyl-CoA N-acyltransferases (Nat)"/>
    <property type="match status" value="1"/>
</dbReference>
<proteinExistence type="predicted"/>
<dbReference type="Pfam" id="PF13673">
    <property type="entry name" value="Acetyltransf_10"/>
    <property type="match status" value="1"/>
</dbReference>
<accession>A0A5S3YR68</accession>
<reference evidence="3" key="2">
    <citation type="submission" date="2019-06" db="EMBL/GenBank/DDBJ databases">
        <title>Co-occurence of chitin degradation, pigmentation and bioactivity in marine Pseudoalteromonas.</title>
        <authorList>
            <person name="Sonnenschein E.C."/>
            <person name="Bech P.K."/>
        </authorList>
    </citation>
    <scope>NUCLEOTIDE SEQUENCE [LARGE SCALE GENOMIC DNA]</scope>
    <source>
        <strain evidence="3">S1189</strain>
    </source>
</reference>
<dbReference type="Proteomes" id="UP000307362">
    <property type="component" value="Unassembled WGS sequence"/>
</dbReference>
<dbReference type="OrthoDB" id="9796171at2"/>
<dbReference type="Gene3D" id="3.40.630.30">
    <property type="match status" value="1"/>
</dbReference>
<evidence type="ECO:0000313" key="2">
    <source>
        <dbReference type="EMBL" id="TMP78431.1"/>
    </source>
</evidence>
<keyword evidence="2" id="KW-0808">Transferase</keyword>
<feature type="domain" description="N-acetyltransferase" evidence="1">
    <location>
        <begin position="14"/>
        <end position="149"/>
    </location>
</feature>
<evidence type="ECO:0000313" key="3">
    <source>
        <dbReference type="Proteomes" id="UP000307362"/>
    </source>
</evidence>
<evidence type="ECO:0000259" key="1">
    <source>
        <dbReference type="PROSITE" id="PS51186"/>
    </source>
</evidence>
<dbReference type="AlphaFoldDB" id="A0A5S3YR68"/>
<comment type="caution">
    <text evidence="2">The sequence shown here is derived from an EMBL/GenBank/DDBJ whole genome shotgun (WGS) entry which is preliminary data.</text>
</comment>